<gene>
    <name evidence="1" type="ORF">OIU79_006311</name>
</gene>
<evidence type="ECO:0000313" key="1">
    <source>
        <dbReference type="EMBL" id="KAJ6718377.1"/>
    </source>
</evidence>
<accession>A0A9Q0Z1Z1</accession>
<proteinExistence type="predicted"/>
<feature type="non-terminal residue" evidence="1">
    <location>
        <position position="132"/>
    </location>
</feature>
<name>A0A9Q0Z1Z1_SALPP</name>
<organism evidence="1 2">
    <name type="scientific">Salix purpurea</name>
    <name type="common">Purple osier willow</name>
    <dbReference type="NCBI Taxonomy" id="77065"/>
    <lineage>
        <taxon>Eukaryota</taxon>
        <taxon>Viridiplantae</taxon>
        <taxon>Streptophyta</taxon>
        <taxon>Embryophyta</taxon>
        <taxon>Tracheophyta</taxon>
        <taxon>Spermatophyta</taxon>
        <taxon>Magnoliopsida</taxon>
        <taxon>eudicotyledons</taxon>
        <taxon>Gunneridae</taxon>
        <taxon>Pentapetalae</taxon>
        <taxon>rosids</taxon>
        <taxon>fabids</taxon>
        <taxon>Malpighiales</taxon>
        <taxon>Salicaceae</taxon>
        <taxon>Saliceae</taxon>
        <taxon>Salix</taxon>
    </lineage>
</organism>
<reference evidence="1" key="1">
    <citation type="submission" date="2022-11" db="EMBL/GenBank/DDBJ databases">
        <authorList>
            <person name="Hyden B.L."/>
            <person name="Feng K."/>
            <person name="Yates T."/>
            <person name="Jawdy S."/>
            <person name="Smart L.B."/>
            <person name="Muchero W."/>
        </authorList>
    </citation>
    <scope>NUCLEOTIDE SEQUENCE</scope>
    <source>
        <tissue evidence="1">Shoot tip</tissue>
    </source>
</reference>
<protein>
    <submittedName>
        <fullName evidence="1">Uncharacterized protein</fullName>
    </submittedName>
</protein>
<sequence length="132" mass="13950">MTPPYNPNVKLHDYPSFRCKIKSTAAASYRQPHNRSMPENRRVMDAMNHKFAPLKGASLLSLKPVGPNPELNTDEGGVGIIDEGVPVMLPVPVPVPVLVPVPVPVPVGVVPVPVPVGVVPVPVPVGVVLVPV</sequence>
<evidence type="ECO:0000313" key="2">
    <source>
        <dbReference type="Proteomes" id="UP001151532"/>
    </source>
</evidence>
<comment type="caution">
    <text evidence="1">The sequence shown here is derived from an EMBL/GenBank/DDBJ whole genome shotgun (WGS) entry which is preliminary data.</text>
</comment>
<reference evidence="1" key="2">
    <citation type="journal article" date="2023" name="Int. J. Mol. Sci.">
        <title>De Novo Assembly and Annotation of 11 Diverse Shrub Willow (Salix) Genomes Reveals Novel Gene Organization in Sex-Linked Regions.</title>
        <authorList>
            <person name="Hyden B."/>
            <person name="Feng K."/>
            <person name="Yates T.B."/>
            <person name="Jawdy S."/>
            <person name="Cereghino C."/>
            <person name="Smart L.B."/>
            <person name="Muchero W."/>
        </authorList>
    </citation>
    <scope>NUCLEOTIDE SEQUENCE</scope>
    <source>
        <tissue evidence="1">Shoot tip</tissue>
    </source>
</reference>
<dbReference type="EMBL" id="JAPFFK010000014">
    <property type="protein sequence ID" value="KAJ6718377.1"/>
    <property type="molecule type" value="Genomic_DNA"/>
</dbReference>
<keyword evidence="2" id="KW-1185">Reference proteome</keyword>
<dbReference type="AlphaFoldDB" id="A0A9Q0Z1Z1"/>
<dbReference type="Proteomes" id="UP001151532">
    <property type="component" value="Chromosome 10"/>
</dbReference>